<evidence type="ECO:0000313" key="1">
    <source>
        <dbReference type="EMBL" id="XBV89886.1"/>
    </source>
</evidence>
<accession>A0AAU7UPY8</accession>
<dbReference type="AlphaFoldDB" id="A0AAU7UPY8"/>
<organism evidence="1">
    <name type="scientific">Brevibacterium koreense</name>
    <dbReference type="NCBI Taxonomy" id="3140787"/>
    <lineage>
        <taxon>Bacteria</taxon>
        <taxon>Bacillati</taxon>
        <taxon>Actinomycetota</taxon>
        <taxon>Actinomycetes</taxon>
        <taxon>Micrococcales</taxon>
        <taxon>Brevibacteriaceae</taxon>
        <taxon>Brevibacterium</taxon>
    </lineage>
</organism>
<dbReference type="RefSeq" id="WP_350270726.1">
    <property type="nucleotide sequence ID" value="NZ_CP158281.1"/>
</dbReference>
<dbReference type="EMBL" id="CP158281">
    <property type="protein sequence ID" value="XBV89886.1"/>
    <property type="molecule type" value="Genomic_DNA"/>
</dbReference>
<protein>
    <submittedName>
        <fullName evidence="1">AraC family transcriptional regulator</fullName>
    </submittedName>
</protein>
<gene>
    <name evidence="1" type="ORF">AAFP32_03925</name>
</gene>
<name>A0AAU7UPY8_9MICO</name>
<sequence>MDSYPKNHELGRIDDLLLEDSYALSRDVPLNLPAIQRAWPEFESSFDSLRGRRMMGLFYDDLGVYRMASVRLDRDVNNDLNLDETVVPGGSYLRLRLRGRAPEIYEQIAPAFDVLFAFVDHDASRPHIEYYRRAGEIDCLVPTVSTV</sequence>
<dbReference type="KEGG" id="bkr:AAFP32_03925"/>
<proteinExistence type="predicted"/>
<reference evidence="1" key="1">
    <citation type="submission" date="2024-06" db="EMBL/GenBank/DDBJ databases">
        <title>Brevibacterium koreense sp. nov., isolated from jogae-jeotgal, a Korean fermented seafood.</title>
        <authorList>
            <person name="Whon T.W."/>
            <person name="Nam S."/>
            <person name="Kim Y."/>
        </authorList>
    </citation>
    <scope>NUCLEOTIDE SEQUENCE</scope>
    <source>
        <strain evidence="1">CBA3109</strain>
    </source>
</reference>